<protein>
    <recommendedName>
        <fullName evidence="2">Methyltransferase</fullName>
    </recommendedName>
</protein>
<name>A0A6C0DN84_9ZZZZ</name>
<organism evidence="1">
    <name type="scientific">viral metagenome</name>
    <dbReference type="NCBI Taxonomy" id="1070528"/>
    <lineage>
        <taxon>unclassified sequences</taxon>
        <taxon>metagenomes</taxon>
        <taxon>organismal metagenomes</taxon>
    </lineage>
</organism>
<proteinExistence type="predicted"/>
<dbReference type="InterPro" id="IPR029063">
    <property type="entry name" value="SAM-dependent_MTases_sf"/>
</dbReference>
<evidence type="ECO:0008006" key="2">
    <source>
        <dbReference type="Google" id="ProtNLM"/>
    </source>
</evidence>
<dbReference type="AlphaFoldDB" id="A0A6C0DN84"/>
<accession>A0A6C0DN84</accession>
<evidence type="ECO:0000313" key="1">
    <source>
        <dbReference type="EMBL" id="QHT18378.1"/>
    </source>
</evidence>
<dbReference type="EMBL" id="MN739655">
    <property type="protein sequence ID" value="QHT18378.1"/>
    <property type="molecule type" value="Genomic_DNA"/>
</dbReference>
<dbReference type="Gene3D" id="3.40.50.150">
    <property type="entry name" value="Vaccinia Virus protein VP39"/>
    <property type="match status" value="1"/>
</dbReference>
<reference evidence="1" key="1">
    <citation type="journal article" date="2020" name="Nature">
        <title>Giant virus diversity and host interactions through global metagenomics.</title>
        <authorList>
            <person name="Schulz F."/>
            <person name="Roux S."/>
            <person name="Paez-Espino D."/>
            <person name="Jungbluth S."/>
            <person name="Walsh D.A."/>
            <person name="Denef V.J."/>
            <person name="McMahon K.D."/>
            <person name="Konstantinidis K.T."/>
            <person name="Eloe-Fadrosh E.A."/>
            <person name="Kyrpides N.C."/>
            <person name="Woyke T."/>
        </authorList>
    </citation>
    <scope>NUCLEOTIDE SEQUENCE</scope>
    <source>
        <strain evidence="1">GVMAG-M-3300023174-46</strain>
    </source>
</reference>
<dbReference type="SUPFAM" id="SSF53335">
    <property type="entry name" value="S-adenosyl-L-methionine-dependent methyltransferases"/>
    <property type="match status" value="1"/>
</dbReference>
<sequence length="254" mass="29563">MSSGLKHCIVYMVYMGIDEIGLETLLVSQTYIQTKKRCLMLGRQQIFQTTHSINRILDKYGFKKLTHRYKKNEFIEQLLQDLGFEEVDSLDYSKFEGATILHDMNKPIQLEKRYDFIIDCGTTEHIFHVPQVFETIQTLLEVGGVFCSVVPNNNMSGHGMYQFSPEFFLSIFTEKYGMELKELYIAVNPSPKDMWIDVNHRQGHGSRNCSSFPTQEQIYCIAIAKKISNNRKSLLTESPFQYSYEQVDWKEGMV</sequence>